<keyword evidence="2 5" id="KW-0808">Transferase</keyword>
<dbReference type="PANTHER" id="PTHR12829:SF7">
    <property type="entry name" value="N6-ADENOSINE-METHYLTRANSFERASE CATALYTIC SUBUNIT"/>
    <property type="match status" value="1"/>
</dbReference>
<sequence>MNDLLSALEPWPFGELQRRHYGVILADPPWSFANYSPAGWGKSPHRHYACMPLADIQALPVVELAAPDCMLVMWATAPMLPHALETIAAWGFTYCTMGAWAKQSATGAKWNMGTGYRLRSAVEPFLLASRGNPKQLARNVRNLVVAPVREHSRKPDAMRHACEALWPGPRVELFAREAAPGWDAWGNELGKFTPDGETPASAPPPAAAPAKEVPPSPELMRALQSLMGTERPGS</sequence>
<dbReference type="InterPro" id="IPR007757">
    <property type="entry name" value="MT-A70-like"/>
</dbReference>
<accession>A0A6J5LYI6</accession>
<dbReference type="GO" id="GO:0008168">
    <property type="term" value="F:methyltransferase activity"/>
    <property type="evidence" value="ECO:0007669"/>
    <property type="project" value="UniProtKB-KW"/>
</dbReference>
<dbReference type="InterPro" id="IPR029063">
    <property type="entry name" value="SAM-dependent_MTases_sf"/>
</dbReference>
<dbReference type="SUPFAM" id="SSF53335">
    <property type="entry name" value="S-adenosyl-L-methionine-dependent methyltransferases"/>
    <property type="match status" value="1"/>
</dbReference>
<keyword evidence="3" id="KW-0949">S-adenosyl-L-methionine</keyword>
<dbReference type="EMBL" id="LR796340">
    <property type="protein sequence ID" value="CAB4137800.1"/>
    <property type="molecule type" value="Genomic_DNA"/>
</dbReference>
<evidence type="ECO:0000313" key="5">
    <source>
        <dbReference type="EMBL" id="CAB4137800.1"/>
    </source>
</evidence>
<evidence type="ECO:0000256" key="2">
    <source>
        <dbReference type="ARBA" id="ARBA00022679"/>
    </source>
</evidence>
<dbReference type="PANTHER" id="PTHR12829">
    <property type="entry name" value="N6-ADENOSINE-METHYLTRANSFERASE"/>
    <property type="match status" value="1"/>
</dbReference>
<reference evidence="5" key="1">
    <citation type="submission" date="2020-04" db="EMBL/GenBank/DDBJ databases">
        <authorList>
            <person name="Chiriac C."/>
            <person name="Salcher M."/>
            <person name="Ghai R."/>
            <person name="Kavagutti S V."/>
        </authorList>
    </citation>
    <scope>NUCLEOTIDE SEQUENCE</scope>
</reference>
<name>A0A6J5LYI6_9CAUD</name>
<evidence type="ECO:0000256" key="4">
    <source>
        <dbReference type="SAM" id="MobiDB-lite"/>
    </source>
</evidence>
<keyword evidence="1 5" id="KW-0489">Methyltransferase</keyword>
<evidence type="ECO:0000256" key="1">
    <source>
        <dbReference type="ARBA" id="ARBA00022603"/>
    </source>
</evidence>
<organism evidence="5">
    <name type="scientific">uncultured Caudovirales phage</name>
    <dbReference type="NCBI Taxonomy" id="2100421"/>
    <lineage>
        <taxon>Viruses</taxon>
        <taxon>Duplodnaviria</taxon>
        <taxon>Heunggongvirae</taxon>
        <taxon>Uroviricota</taxon>
        <taxon>Caudoviricetes</taxon>
        <taxon>Peduoviridae</taxon>
        <taxon>Maltschvirus</taxon>
        <taxon>Maltschvirus maltsch</taxon>
    </lineage>
</organism>
<gene>
    <name evidence="5" type="ORF">UFOVP326_87</name>
</gene>
<evidence type="ECO:0000256" key="3">
    <source>
        <dbReference type="ARBA" id="ARBA00022691"/>
    </source>
</evidence>
<dbReference type="Pfam" id="PF05063">
    <property type="entry name" value="MT-A70"/>
    <property type="match status" value="1"/>
</dbReference>
<proteinExistence type="predicted"/>
<dbReference type="PROSITE" id="PS51143">
    <property type="entry name" value="MT_A70"/>
    <property type="match status" value="1"/>
</dbReference>
<protein>
    <submittedName>
        <fullName evidence="5">IME4 Transcriptional activator, adenine-specific DNA methyltransferase</fullName>
    </submittedName>
</protein>
<feature type="region of interest" description="Disordered" evidence="4">
    <location>
        <begin position="186"/>
        <end position="217"/>
    </location>
</feature>
<dbReference type="GO" id="GO:0032259">
    <property type="term" value="P:methylation"/>
    <property type="evidence" value="ECO:0007669"/>
    <property type="project" value="UniProtKB-KW"/>
</dbReference>
<feature type="compositionally biased region" description="Pro residues" evidence="4">
    <location>
        <begin position="201"/>
        <end position="217"/>
    </location>
</feature>